<sequence length="402" mass="44452">MKGEKMKKTIGLLPIVILMVVFPIVGTAQSINSTLTGMQGVLDNIYNEMLPLSSHLIDVARGIAGFGALWYIAVRVWRQIASAEPIDFYPLLRPFALGLAIILFPAVLSLLNSVLSPTVTATSAMVDNSNRAIEVLLEQKENAVKNSKQWQIYVGEDGTGNREEWYKYKYPEDSRSSEDRWLKGISNDIQFWMEKQSYNFRNSIKAWLKEVLEVVYLGASLCINTLRTFFLIVLAIVFPLVLGFSVYDGFQDTLTNFIARYVNIFLWLPIANIFGSILGKIQENMIRLDISQIESGGDTFFSSTDTAYLVFLLIGIIGFFSVPNVAGYIIQAGGHNTLLQRVNTTVITGGQAIMGQAQQGSATGTESARTVGGNYSELGKQLYNSLKGSSNDKSKVDTDKKG</sequence>
<dbReference type="InterPro" id="IPR012424">
    <property type="entry name" value="Conjugative_transposon_TraJ_C"/>
</dbReference>
<reference evidence="3 4" key="1">
    <citation type="submission" date="2017-04" db="EMBL/GenBank/DDBJ databases">
        <authorList>
            <person name="Afonso C.L."/>
            <person name="Miller P.J."/>
            <person name="Scott M.A."/>
            <person name="Spackman E."/>
            <person name="Goraichik I."/>
            <person name="Dimitrov K.M."/>
            <person name="Suarez D.L."/>
            <person name="Swayne D.E."/>
        </authorList>
    </citation>
    <scope>NUCLEOTIDE SEQUENCE [LARGE SCALE GENOMIC DNA]</scope>
    <source>
        <strain evidence="3 4">DSM 22418</strain>
    </source>
</reference>
<protein>
    <submittedName>
        <fullName evidence="3">Bacteroides conjugative transposon TraJ protein</fullName>
    </submittedName>
</protein>
<keyword evidence="4" id="KW-1185">Reference proteome</keyword>
<evidence type="ECO:0000259" key="2">
    <source>
        <dbReference type="Pfam" id="PF07863"/>
    </source>
</evidence>
<proteinExistence type="predicted"/>
<keyword evidence="1" id="KW-0812">Transmembrane</keyword>
<dbReference type="Pfam" id="PF07863">
    <property type="entry name" value="CtnDOT_TraJ"/>
    <property type="match status" value="1"/>
</dbReference>
<accession>A0A1X7IL74</accession>
<feature type="transmembrane region" description="Helical" evidence="1">
    <location>
        <begin position="258"/>
        <end position="278"/>
    </location>
</feature>
<keyword evidence="1" id="KW-0472">Membrane</keyword>
<dbReference type="InterPro" id="IPR022393">
    <property type="entry name" value="Conjugative_transposon_TraJ"/>
</dbReference>
<evidence type="ECO:0000313" key="3">
    <source>
        <dbReference type="EMBL" id="SMG15673.1"/>
    </source>
</evidence>
<dbReference type="EMBL" id="FXAU01000001">
    <property type="protein sequence ID" value="SMG15673.1"/>
    <property type="molecule type" value="Genomic_DNA"/>
</dbReference>
<feature type="domain" description="Conjugative transposon TraJ C-terminal" evidence="2">
    <location>
        <begin position="34"/>
        <end position="396"/>
    </location>
</feature>
<feature type="transmembrane region" description="Helical" evidence="1">
    <location>
        <begin position="307"/>
        <end position="330"/>
    </location>
</feature>
<name>A0A1X7IL74_9SPHI</name>
<dbReference type="STRING" id="561061.SAMN05660862_0984"/>
<dbReference type="AlphaFoldDB" id="A0A1X7IL74"/>
<evidence type="ECO:0000256" key="1">
    <source>
        <dbReference type="SAM" id="Phobius"/>
    </source>
</evidence>
<keyword evidence="1" id="KW-1133">Transmembrane helix</keyword>
<feature type="transmembrane region" description="Helical" evidence="1">
    <location>
        <begin position="226"/>
        <end position="246"/>
    </location>
</feature>
<dbReference type="NCBIfam" id="TIGR03782">
    <property type="entry name" value="Bac_Flav_CT_J"/>
    <property type="match status" value="1"/>
</dbReference>
<evidence type="ECO:0000313" key="4">
    <source>
        <dbReference type="Proteomes" id="UP000192980"/>
    </source>
</evidence>
<gene>
    <name evidence="3" type="ORF">SAMN05660862_0984</name>
</gene>
<feature type="transmembrane region" description="Helical" evidence="1">
    <location>
        <begin position="12"/>
        <end position="32"/>
    </location>
</feature>
<dbReference type="Proteomes" id="UP000192980">
    <property type="component" value="Unassembled WGS sequence"/>
</dbReference>
<organism evidence="3 4">
    <name type="scientific">Sphingobacterium psychroaquaticum</name>
    <dbReference type="NCBI Taxonomy" id="561061"/>
    <lineage>
        <taxon>Bacteria</taxon>
        <taxon>Pseudomonadati</taxon>
        <taxon>Bacteroidota</taxon>
        <taxon>Sphingobacteriia</taxon>
        <taxon>Sphingobacteriales</taxon>
        <taxon>Sphingobacteriaceae</taxon>
        <taxon>Sphingobacterium</taxon>
    </lineage>
</organism>
<feature type="transmembrane region" description="Helical" evidence="1">
    <location>
        <begin position="95"/>
        <end position="115"/>
    </location>
</feature>